<dbReference type="InterPro" id="IPR036477">
    <property type="entry name" value="Formyl_transf_N_sf"/>
</dbReference>
<dbReference type="Pfam" id="PF00551">
    <property type="entry name" value="Formyl_trans_N"/>
    <property type="match status" value="1"/>
</dbReference>
<feature type="domain" description="Formyl transferase C-terminal" evidence="7">
    <location>
        <begin position="201"/>
        <end position="292"/>
    </location>
</feature>
<accession>A0A8E3AQP7</accession>
<evidence type="ECO:0000259" key="6">
    <source>
        <dbReference type="Pfam" id="PF00551"/>
    </source>
</evidence>
<name>A0A8E3AQP7_9RHOB</name>
<dbReference type="CDD" id="cd08704">
    <property type="entry name" value="Met_tRNA_FMT_C"/>
    <property type="match status" value="1"/>
</dbReference>
<dbReference type="EC" id="2.1.2.9" evidence="2 5"/>
<gene>
    <name evidence="5" type="primary">fmt</name>
    <name evidence="8" type="ORF">C8N38_108162</name>
</gene>
<dbReference type="SUPFAM" id="SSF50486">
    <property type="entry name" value="FMT C-terminal domain-like"/>
    <property type="match status" value="1"/>
</dbReference>
<sequence length="299" mass="32407">MRVTFMGTPDFSVPVLDALVAAGHEIACVYTQPPRPAGRGKKDRPTPVHARAEELGLMVRHPKTLRTEEQDIAFAALDPDVAVVVAYGLILPRQILEAPCRGCLNIHASLLPRWRGAAPIHRAVMAGDTETGVCIMQMEEGLDTGPVLLRETTPIGPEETTGELHDRLSAMGARLIVETLEKLRDLPPEDQPEDGVTYAAKIDKTEAKVDWTRPAPEVARHVNGLSPFPGAWCNVAGERLKLLRARAVERSANPGTVLGGLTIACGEGAVEILEAQRQGKRPMSTAEILRGFPLPERLD</sequence>
<dbReference type="AlphaFoldDB" id="A0A8E3AQP7"/>
<dbReference type="RefSeq" id="WP_108027466.1">
    <property type="nucleotide sequence ID" value="NZ_QAYC01000008.1"/>
</dbReference>
<dbReference type="InterPro" id="IPR011034">
    <property type="entry name" value="Formyl_transferase-like_C_sf"/>
</dbReference>
<dbReference type="InterPro" id="IPR041711">
    <property type="entry name" value="Met-tRNA-FMT_N"/>
</dbReference>
<comment type="catalytic activity">
    <reaction evidence="5">
        <text>L-methionyl-tRNA(fMet) + (6R)-10-formyltetrahydrofolate = N-formyl-L-methionyl-tRNA(fMet) + (6S)-5,6,7,8-tetrahydrofolate + H(+)</text>
        <dbReference type="Rhea" id="RHEA:24380"/>
        <dbReference type="Rhea" id="RHEA-COMP:9952"/>
        <dbReference type="Rhea" id="RHEA-COMP:9953"/>
        <dbReference type="ChEBI" id="CHEBI:15378"/>
        <dbReference type="ChEBI" id="CHEBI:57453"/>
        <dbReference type="ChEBI" id="CHEBI:78530"/>
        <dbReference type="ChEBI" id="CHEBI:78844"/>
        <dbReference type="ChEBI" id="CHEBI:195366"/>
        <dbReference type="EC" id="2.1.2.9"/>
    </reaction>
</comment>
<proteinExistence type="inferred from homology"/>
<dbReference type="SUPFAM" id="SSF53328">
    <property type="entry name" value="Formyltransferase"/>
    <property type="match status" value="1"/>
</dbReference>
<dbReference type="Gene3D" id="3.40.50.12230">
    <property type="match status" value="1"/>
</dbReference>
<evidence type="ECO:0000256" key="2">
    <source>
        <dbReference type="ARBA" id="ARBA00012261"/>
    </source>
</evidence>
<dbReference type="OrthoDB" id="9802815at2"/>
<evidence type="ECO:0000256" key="4">
    <source>
        <dbReference type="ARBA" id="ARBA00022917"/>
    </source>
</evidence>
<dbReference type="EMBL" id="QAYC01000008">
    <property type="protein sequence ID" value="PTW48409.1"/>
    <property type="molecule type" value="Genomic_DNA"/>
</dbReference>
<dbReference type="InterPro" id="IPR005793">
    <property type="entry name" value="Formyl_trans_C"/>
</dbReference>
<comment type="function">
    <text evidence="5">Attaches a formyl group to the free amino group of methionyl-tRNA(fMet). The formyl group appears to play a dual role in the initiator identity of N-formylmethionyl-tRNA by promoting its recognition by IF2 and preventing the misappropriation of this tRNA by the elongation apparatus.</text>
</comment>
<reference evidence="8 9" key="1">
    <citation type="submission" date="2018-04" db="EMBL/GenBank/DDBJ databases">
        <title>Genomic Encyclopedia of Archaeal and Bacterial Type Strains, Phase II (KMG-II): from individual species to whole genera.</title>
        <authorList>
            <person name="Goeker M."/>
        </authorList>
    </citation>
    <scope>NUCLEOTIDE SEQUENCE [LARGE SCALE GENOMIC DNA]</scope>
    <source>
        <strain evidence="8 9">DSM 19783</strain>
    </source>
</reference>
<keyword evidence="9" id="KW-1185">Reference proteome</keyword>
<dbReference type="InterPro" id="IPR002376">
    <property type="entry name" value="Formyl_transf_N"/>
</dbReference>
<dbReference type="NCBIfam" id="TIGR00460">
    <property type="entry name" value="fmt"/>
    <property type="match status" value="1"/>
</dbReference>
<comment type="similarity">
    <text evidence="1 5">Belongs to the Fmt family.</text>
</comment>
<protein>
    <recommendedName>
        <fullName evidence="2 5">Methionyl-tRNA formyltransferase</fullName>
        <ecNumber evidence="2 5">2.1.2.9</ecNumber>
    </recommendedName>
</protein>
<evidence type="ECO:0000313" key="9">
    <source>
        <dbReference type="Proteomes" id="UP000244037"/>
    </source>
</evidence>
<organism evidence="8 9">
    <name type="scientific">Rhodovulum kholense</name>
    <dbReference type="NCBI Taxonomy" id="453584"/>
    <lineage>
        <taxon>Bacteria</taxon>
        <taxon>Pseudomonadati</taxon>
        <taxon>Pseudomonadota</taxon>
        <taxon>Alphaproteobacteria</taxon>
        <taxon>Rhodobacterales</taxon>
        <taxon>Paracoccaceae</taxon>
        <taxon>Rhodovulum</taxon>
    </lineage>
</organism>
<dbReference type="Proteomes" id="UP000244037">
    <property type="component" value="Unassembled WGS sequence"/>
</dbReference>
<dbReference type="FunFam" id="3.40.50.12230:FF:000001">
    <property type="entry name" value="Methionyl-tRNA formyltransferase"/>
    <property type="match status" value="1"/>
</dbReference>
<evidence type="ECO:0000256" key="3">
    <source>
        <dbReference type="ARBA" id="ARBA00022679"/>
    </source>
</evidence>
<dbReference type="PANTHER" id="PTHR11138">
    <property type="entry name" value="METHIONYL-TRNA FORMYLTRANSFERASE"/>
    <property type="match status" value="1"/>
</dbReference>
<evidence type="ECO:0000256" key="5">
    <source>
        <dbReference type="HAMAP-Rule" id="MF_00182"/>
    </source>
</evidence>
<dbReference type="Pfam" id="PF02911">
    <property type="entry name" value="Formyl_trans_C"/>
    <property type="match status" value="1"/>
</dbReference>
<dbReference type="CDD" id="cd08646">
    <property type="entry name" value="FMT_core_Met-tRNA-FMT_N"/>
    <property type="match status" value="1"/>
</dbReference>
<keyword evidence="3 5" id="KW-0808">Transferase</keyword>
<feature type="binding site" evidence="5">
    <location>
        <begin position="109"/>
        <end position="112"/>
    </location>
    <ligand>
        <name>(6S)-5,6,7,8-tetrahydrofolate</name>
        <dbReference type="ChEBI" id="CHEBI:57453"/>
    </ligand>
</feature>
<evidence type="ECO:0000259" key="7">
    <source>
        <dbReference type="Pfam" id="PF02911"/>
    </source>
</evidence>
<dbReference type="InterPro" id="IPR005794">
    <property type="entry name" value="Fmt"/>
</dbReference>
<dbReference type="HAMAP" id="MF_00182">
    <property type="entry name" value="Formyl_trans"/>
    <property type="match status" value="1"/>
</dbReference>
<evidence type="ECO:0000313" key="8">
    <source>
        <dbReference type="EMBL" id="PTW48409.1"/>
    </source>
</evidence>
<dbReference type="InterPro" id="IPR044135">
    <property type="entry name" value="Met-tRNA-FMT_C"/>
</dbReference>
<dbReference type="GO" id="GO:0004479">
    <property type="term" value="F:methionyl-tRNA formyltransferase activity"/>
    <property type="evidence" value="ECO:0007669"/>
    <property type="project" value="UniProtKB-UniRule"/>
</dbReference>
<evidence type="ECO:0000256" key="1">
    <source>
        <dbReference type="ARBA" id="ARBA00010699"/>
    </source>
</evidence>
<dbReference type="PROSITE" id="PS00373">
    <property type="entry name" value="GART"/>
    <property type="match status" value="1"/>
</dbReference>
<feature type="domain" description="Formyl transferase N-terminal" evidence="6">
    <location>
        <begin position="1"/>
        <end position="179"/>
    </location>
</feature>
<dbReference type="GO" id="GO:0005829">
    <property type="term" value="C:cytosol"/>
    <property type="evidence" value="ECO:0007669"/>
    <property type="project" value="TreeGrafter"/>
</dbReference>
<keyword evidence="4 5" id="KW-0648">Protein biosynthesis</keyword>
<dbReference type="InterPro" id="IPR001555">
    <property type="entry name" value="GART_AS"/>
</dbReference>
<comment type="caution">
    <text evidence="8">The sequence shown here is derived from an EMBL/GenBank/DDBJ whole genome shotgun (WGS) entry which is preliminary data.</text>
</comment>
<dbReference type="PANTHER" id="PTHR11138:SF5">
    <property type="entry name" value="METHIONYL-TRNA FORMYLTRANSFERASE, MITOCHONDRIAL"/>
    <property type="match status" value="1"/>
</dbReference>